<dbReference type="GeneID" id="71515094"/>
<dbReference type="AlphaFoldDB" id="A0AAC9J1N6"/>
<feature type="transmembrane region" description="Helical" evidence="1">
    <location>
        <begin position="55"/>
        <end position="76"/>
    </location>
</feature>
<dbReference type="Proteomes" id="UP000182945">
    <property type="component" value="Chromosome"/>
</dbReference>
<keyword evidence="1" id="KW-0472">Membrane</keyword>
<feature type="transmembrane region" description="Helical" evidence="1">
    <location>
        <begin position="12"/>
        <end position="35"/>
    </location>
</feature>
<keyword evidence="1" id="KW-0812">Transmembrane</keyword>
<name>A0AAC9J1N6_VIRHA</name>
<gene>
    <name evidence="2" type="ORF">BME96_11845</name>
</gene>
<evidence type="ECO:0000256" key="1">
    <source>
        <dbReference type="SAM" id="Phobius"/>
    </source>
</evidence>
<evidence type="ECO:0000313" key="2">
    <source>
        <dbReference type="EMBL" id="APC48843.1"/>
    </source>
</evidence>
<dbReference type="EMBL" id="CP017962">
    <property type="protein sequence ID" value="APC48843.1"/>
    <property type="molecule type" value="Genomic_DNA"/>
</dbReference>
<sequence>MDNKNKRLINLANIFTIFAFIYLIYAIGDIAYRYIASMNANPHLNINQVFKWNSFFSDVAIPGFRVLVLFGIGAILRKLKV</sequence>
<evidence type="ECO:0000313" key="3">
    <source>
        <dbReference type="Proteomes" id="UP000182945"/>
    </source>
</evidence>
<keyword evidence="1" id="KW-1133">Transmembrane helix</keyword>
<dbReference type="RefSeq" id="WP_071649149.1">
    <property type="nucleotide sequence ID" value="NZ_CP017962.1"/>
</dbReference>
<proteinExistence type="predicted"/>
<accession>A0AAC9J1N6</accession>
<protein>
    <submittedName>
        <fullName evidence="2">Uncharacterized protein</fullName>
    </submittedName>
</protein>
<organism evidence="2 3">
    <name type="scientific">Virgibacillus halodenitrificans</name>
    <name type="common">Bacillus halodenitrificans</name>
    <dbReference type="NCBI Taxonomy" id="1482"/>
    <lineage>
        <taxon>Bacteria</taxon>
        <taxon>Bacillati</taxon>
        <taxon>Bacillota</taxon>
        <taxon>Bacilli</taxon>
        <taxon>Bacillales</taxon>
        <taxon>Bacillaceae</taxon>
        <taxon>Virgibacillus</taxon>
    </lineage>
</organism>
<dbReference type="KEGG" id="vhl:BME96_11845"/>
<reference evidence="2 3" key="1">
    <citation type="submission" date="2016-11" db="EMBL/GenBank/DDBJ databases">
        <title>Complete genome sequencing of Virgibacillus halodenitrificans PDB-F2.</title>
        <authorList>
            <person name="Sun Z."/>
            <person name="Zhou Y."/>
            <person name="Li H."/>
        </authorList>
    </citation>
    <scope>NUCLEOTIDE SEQUENCE [LARGE SCALE GENOMIC DNA]</scope>
    <source>
        <strain evidence="2 3">PDB-F2</strain>
    </source>
</reference>